<keyword evidence="3" id="KW-1185">Reference proteome</keyword>
<organism evidence="2 3">
    <name type="scientific">Dibothriocephalus latus</name>
    <name type="common">Fish tapeworm</name>
    <name type="synonym">Diphyllobothrium latum</name>
    <dbReference type="NCBI Taxonomy" id="60516"/>
    <lineage>
        <taxon>Eukaryota</taxon>
        <taxon>Metazoa</taxon>
        <taxon>Spiralia</taxon>
        <taxon>Lophotrochozoa</taxon>
        <taxon>Platyhelminthes</taxon>
        <taxon>Cestoda</taxon>
        <taxon>Eucestoda</taxon>
        <taxon>Diphyllobothriidea</taxon>
        <taxon>Diphyllobothriidae</taxon>
        <taxon>Dibothriocephalus</taxon>
    </lineage>
</organism>
<reference evidence="2 3" key="1">
    <citation type="submission" date="2018-11" db="EMBL/GenBank/DDBJ databases">
        <authorList>
            <consortium name="Pathogen Informatics"/>
        </authorList>
    </citation>
    <scope>NUCLEOTIDE SEQUENCE [LARGE SCALE GENOMIC DNA]</scope>
</reference>
<feature type="signal peptide" evidence="1">
    <location>
        <begin position="1"/>
        <end position="19"/>
    </location>
</feature>
<sequence length="82" mass="9358">MVAVLLVVLVVRRNESSTAIRPRGEEDLPCFSASSRGTRARVCKEEEEEEEEARKLTKFLTSTRVTMVWMMQKAQSINQLIS</sequence>
<name>A0A3P7RMM8_DIBLA</name>
<accession>A0A3P7RMM8</accession>
<evidence type="ECO:0000256" key="1">
    <source>
        <dbReference type="SAM" id="SignalP"/>
    </source>
</evidence>
<dbReference type="AlphaFoldDB" id="A0A3P7RMM8"/>
<dbReference type="Proteomes" id="UP000281553">
    <property type="component" value="Unassembled WGS sequence"/>
</dbReference>
<evidence type="ECO:0008006" key="4">
    <source>
        <dbReference type="Google" id="ProtNLM"/>
    </source>
</evidence>
<proteinExistence type="predicted"/>
<gene>
    <name evidence="2" type="ORF">DILT_LOCUS18703</name>
</gene>
<protein>
    <recommendedName>
        <fullName evidence="4">Secreted protein</fullName>
    </recommendedName>
</protein>
<evidence type="ECO:0000313" key="2">
    <source>
        <dbReference type="EMBL" id="VDN41999.1"/>
    </source>
</evidence>
<evidence type="ECO:0000313" key="3">
    <source>
        <dbReference type="Proteomes" id="UP000281553"/>
    </source>
</evidence>
<feature type="chain" id="PRO_5018164207" description="Secreted protein" evidence="1">
    <location>
        <begin position="20"/>
        <end position="82"/>
    </location>
</feature>
<dbReference type="EMBL" id="UYRU01103317">
    <property type="protein sequence ID" value="VDN41999.1"/>
    <property type="molecule type" value="Genomic_DNA"/>
</dbReference>
<keyword evidence="1" id="KW-0732">Signal</keyword>